<dbReference type="Pfam" id="PF10551">
    <property type="entry name" value="MULE"/>
    <property type="match status" value="1"/>
</dbReference>
<sequence length="472" mass="54621">MAEVISQRGKKKLVYNHYIFWRDGQSSDGKTAFWRCSNYHKSFCKARLHTVDGLVTKELHEHSHLQEERHVQVAKLLTVVKERAGNANDTSTPANIISDATVGLPGAVRAHIVEKNLKRSIQRTRLRTVAAPANPLNCTDLEIPDSYKNILLDDAMGSELFLQYDSGAEENRILIFGTEESKRVLELSENWQADGTFKVTPPIFSQVYSIHASRHGDLVPALYCLLPNKAQETYERLFRAAWQLIPNAHPTSFLVDFEMSAINAIRMVFDYDDLTVSGCFFHLNQNVRKHMQQIGLQRRYQNDQEFALLLRHIPALAFVPIQHLIEAFETLEEFLPDEMLPLLDYFERTYIGRRFRTQLRRDPPYSHDFWNVHVRVLNGEARTNNKVEGHHSLINRMLSMQHPTIWKFIEALRKLQNINKNKIEALCAQGPPAKRRKYKDLDARLQTIVEDFANRDILDFLRGIAHNLQFAQ</sequence>
<comment type="caution">
    <text evidence="6">The sequence shown here is derived from an EMBL/GenBank/DDBJ whole genome shotgun (WGS) entry which is preliminary data.</text>
</comment>
<evidence type="ECO:0000259" key="5">
    <source>
        <dbReference type="Pfam" id="PF10551"/>
    </source>
</evidence>
<keyword evidence="3" id="KW-0862">Zinc</keyword>
<dbReference type="Gene3D" id="2.20.25.240">
    <property type="match status" value="1"/>
</dbReference>
<dbReference type="PANTHER" id="PTHR47160:SF10">
    <property type="entry name" value="MULE TRANSPOSASE DOMAIN-CONTAINING PROTEIN"/>
    <property type="match status" value="1"/>
</dbReference>
<keyword evidence="1" id="KW-0479">Metal-binding</keyword>
<evidence type="ECO:0000256" key="3">
    <source>
        <dbReference type="ARBA" id="ARBA00022833"/>
    </source>
</evidence>
<evidence type="ECO:0008006" key="8">
    <source>
        <dbReference type="Google" id="ProtNLM"/>
    </source>
</evidence>
<keyword evidence="2" id="KW-0863">Zinc-finger</keyword>
<keyword evidence="7" id="KW-1185">Reference proteome</keyword>
<dbReference type="InterPro" id="IPR018289">
    <property type="entry name" value="MULE_transposase_dom"/>
</dbReference>
<evidence type="ECO:0000256" key="1">
    <source>
        <dbReference type="ARBA" id="ARBA00022723"/>
    </source>
</evidence>
<dbReference type="Proteomes" id="UP001642483">
    <property type="component" value="Unassembled WGS sequence"/>
</dbReference>
<feature type="domain" description="FLYWCH-type" evidence="4">
    <location>
        <begin position="4"/>
        <end position="64"/>
    </location>
</feature>
<evidence type="ECO:0000313" key="6">
    <source>
        <dbReference type="EMBL" id="CAK8677428.1"/>
    </source>
</evidence>
<name>A0ABP0FEW0_CLALP</name>
<dbReference type="Pfam" id="PF04500">
    <property type="entry name" value="FLYWCH"/>
    <property type="match status" value="1"/>
</dbReference>
<dbReference type="InterPro" id="IPR007588">
    <property type="entry name" value="Znf_FLYWCH"/>
</dbReference>
<proteinExistence type="predicted"/>
<organism evidence="6 7">
    <name type="scientific">Clavelina lepadiformis</name>
    <name type="common">Light-bulb sea squirt</name>
    <name type="synonym">Ascidia lepadiformis</name>
    <dbReference type="NCBI Taxonomy" id="159417"/>
    <lineage>
        <taxon>Eukaryota</taxon>
        <taxon>Metazoa</taxon>
        <taxon>Chordata</taxon>
        <taxon>Tunicata</taxon>
        <taxon>Ascidiacea</taxon>
        <taxon>Aplousobranchia</taxon>
        <taxon>Clavelinidae</taxon>
        <taxon>Clavelina</taxon>
    </lineage>
</organism>
<evidence type="ECO:0000259" key="4">
    <source>
        <dbReference type="Pfam" id="PF04500"/>
    </source>
</evidence>
<evidence type="ECO:0000256" key="2">
    <source>
        <dbReference type="ARBA" id="ARBA00022771"/>
    </source>
</evidence>
<evidence type="ECO:0000313" key="7">
    <source>
        <dbReference type="Proteomes" id="UP001642483"/>
    </source>
</evidence>
<reference evidence="6 7" key="1">
    <citation type="submission" date="2024-02" db="EMBL/GenBank/DDBJ databases">
        <authorList>
            <person name="Daric V."/>
            <person name="Darras S."/>
        </authorList>
    </citation>
    <scope>NUCLEOTIDE SEQUENCE [LARGE SCALE GENOMIC DNA]</scope>
</reference>
<accession>A0ABP0FEW0</accession>
<dbReference type="EMBL" id="CAWYQH010000046">
    <property type="protein sequence ID" value="CAK8677428.1"/>
    <property type="molecule type" value="Genomic_DNA"/>
</dbReference>
<gene>
    <name evidence="6" type="ORF">CVLEPA_LOCUS6809</name>
</gene>
<dbReference type="PANTHER" id="PTHR47160">
    <property type="entry name" value="PUTATIVE-RELATED"/>
    <property type="match status" value="1"/>
</dbReference>
<feature type="domain" description="MULE transposase" evidence="5">
    <location>
        <begin position="191"/>
        <end position="286"/>
    </location>
</feature>
<protein>
    <recommendedName>
        <fullName evidence="8">FLYWCH-type domain-containing protein</fullName>
    </recommendedName>
</protein>